<dbReference type="EMBL" id="MGFH01000079">
    <property type="protein sequence ID" value="OGM06114.1"/>
    <property type="molecule type" value="Genomic_DNA"/>
</dbReference>
<reference evidence="3 4" key="1">
    <citation type="journal article" date="2016" name="Nat. Commun.">
        <title>Thousands of microbial genomes shed light on interconnected biogeochemical processes in an aquifer system.</title>
        <authorList>
            <person name="Anantharaman K."/>
            <person name="Brown C.T."/>
            <person name="Hug L.A."/>
            <person name="Sharon I."/>
            <person name="Castelle C.J."/>
            <person name="Probst A.J."/>
            <person name="Thomas B.C."/>
            <person name="Singh A."/>
            <person name="Wilkins M.J."/>
            <person name="Karaoz U."/>
            <person name="Brodie E.L."/>
            <person name="Williams K.H."/>
            <person name="Hubbard S.S."/>
            <person name="Banfield J.F."/>
        </authorList>
    </citation>
    <scope>NUCLEOTIDE SEQUENCE [LARGE SCALE GENOMIC DNA]</scope>
</reference>
<feature type="non-terminal residue" evidence="3">
    <location>
        <position position="117"/>
    </location>
</feature>
<dbReference type="InterPro" id="IPR028051">
    <property type="entry name" value="CheX-like_dom"/>
</dbReference>
<dbReference type="GO" id="GO:0006935">
    <property type="term" value="P:chemotaxis"/>
    <property type="evidence" value="ECO:0007669"/>
    <property type="project" value="UniProtKB-KW"/>
</dbReference>
<evidence type="ECO:0000313" key="3">
    <source>
        <dbReference type="EMBL" id="OGM06114.1"/>
    </source>
</evidence>
<dbReference type="InterPro" id="IPR038756">
    <property type="entry name" value="CheX-like"/>
</dbReference>
<feature type="domain" description="Chemotaxis phosphatase CheX-like" evidence="2">
    <location>
        <begin position="50"/>
        <end position="110"/>
    </location>
</feature>
<dbReference type="InterPro" id="IPR028976">
    <property type="entry name" value="CheC-like_sf"/>
</dbReference>
<evidence type="ECO:0000256" key="1">
    <source>
        <dbReference type="ARBA" id="ARBA00022500"/>
    </source>
</evidence>
<comment type="caution">
    <text evidence="3">The sequence shown here is derived from an EMBL/GenBank/DDBJ whole genome shotgun (WGS) entry which is preliminary data.</text>
</comment>
<dbReference type="Gene3D" id="3.40.1550.10">
    <property type="entry name" value="CheC-like"/>
    <property type="match status" value="1"/>
</dbReference>
<dbReference type="Pfam" id="PF13690">
    <property type="entry name" value="CheX"/>
    <property type="match status" value="1"/>
</dbReference>
<dbReference type="SUPFAM" id="SSF103039">
    <property type="entry name" value="CheC-like"/>
    <property type="match status" value="1"/>
</dbReference>
<dbReference type="PANTHER" id="PTHR39452:SF1">
    <property type="entry name" value="CHEY-P PHOSPHATASE CHEX"/>
    <property type="match status" value="1"/>
</dbReference>
<dbReference type="Proteomes" id="UP000178735">
    <property type="component" value="Unassembled WGS sequence"/>
</dbReference>
<name>A0A1F7WTJ1_9BACT</name>
<evidence type="ECO:0000259" key="2">
    <source>
        <dbReference type="Pfam" id="PF13690"/>
    </source>
</evidence>
<accession>A0A1F7WTJ1</accession>
<dbReference type="PANTHER" id="PTHR39452">
    <property type="entry name" value="CHEY-P PHOSPHATASE CHEX"/>
    <property type="match status" value="1"/>
</dbReference>
<gene>
    <name evidence="3" type="ORF">A2008_00925</name>
</gene>
<dbReference type="AlphaFoldDB" id="A0A1F7WTJ1"/>
<sequence length="117" mass="12691">MFKIKKELINPFIEAATHVLPQIVTGISFNRTGLMISNDVAVSKDRHAVIILGVVGNVKGRVIYSLDNELAREIASRMTLESVSEEMGTLARSALAEMTNMVTGRAIALLVDSGYTV</sequence>
<protein>
    <recommendedName>
        <fullName evidence="2">Chemotaxis phosphatase CheX-like domain-containing protein</fullName>
    </recommendedName>
</protein>
<keyword evidence="1" id="KW-0145">Chemotaxis</keyword>
<organism evidence="3 4">
    <name type="scientific">Candidatus Wallbacteria bacterium GWC2_49_35</name>
    <dbReference type="NCBI Taxonomy" id="1817813"/>
    <lineage>
        <taxon>Bacteria</taxon>
        <taxon>Candidatus Walliibacteriota</taxon>
    </lineage>
</organism>
<dbReference type="CDD" id="cd17906">
    <property type="entry name" value="CheX"/>
    <property type="match status" value="1"/>
</dbReference>
<proteinExistence type="predicted"/>
<evidence type="ECO:0000313" key="4">
    <source>
        <dbReference type="Proteomes" id="UP000178735"/>
    </source>
</evidence>
<dbReference type="STRING" id="1817813.A2008_00925"/>